<dbReference type="PANTHER" id="PTHR10696:SF56">
    <property type="entry name" value="TAUD_TFDA-LIKE DOMAIN-CONTAINING PROTEIN"/>
    <property type="match status" value="1"/>
</dbReference>
<keyword evidence="3" id="KW-0045">Antibiotic biosynthesis</keyword>
<evidence type="ECO:0000313" key="6">
    <source>
        <dbReference type="Proteomes" id="UP000004095"/>
    </source>
</evidence>
<dbReference type="InterPro" id="IPR050411">
    <property type="entry name" value="AlphaKG_dependent_hydroxylases"/>
</dbReference>
<evidence type="ECO:0000259" key="4">
    <source>
        <dbReference type="Pfam" id="PF02668"/>
    </source>
</evidence>
<dbReference type="SUPFAM" id="SSF51197">
    <property type="entry name" value="Clavaminate synthase-like"/>
    <property type="match status" value="1"/>
</dbReference>
<accession>A1ZVB0</accession>
<evidence type="ECO:0000256" key="3">
    <source>
        <dbReference type="ARBA" id="ARBA00023194"/>
    </source>
</evidence>
<dbReference type="PANTHER" id="PTHR10696">
    <property type="entry name" value="GAMMA-BUTYROBETAINE HYDROXYLASE-RELATED"/>
    <property type="match status" value="1"/>
</dbReference>
<comment type="caution">
    <text evidence="5">The sequence shown here is derived from an EMBL/GenBank/DDBJ whole genome shotgun (WGS) entry which is preliminary data.</text>
</comment>
<dbReference type="Pfam" id="PF02668">
    <property type="entry name" value="TauD"/>
    <property type="match status" value="1"/>
</dbReference>
<dbReference type="InterPro" id="IPR003819">
    <property type="entry name" value="TauD/TfdA-like"/>
</dbReference>
<feature type="domain" description="TauD/TfdA-like" evidence="4">
    <location>
        <begin position="14"/>
        <end position="204"/>
    </location>
</feature>
<dbReference type="GO" id="GO:0016706">
    <property type="term" value="F:2-oxoglutarate-dependent dioxygenase activity"/>
    <property type="evidence" value="ECO:0007669"/>
    <property type="project" value="UniProtKB-ARBA"/>
</dbReference>
<dbReference type="Proteomes" id="UP000004095">
    <property type="component" value="Unassembled WGS sequence"/>
</dbReference>
<organism evidence="5 6">
    <name type="scientific">Microscilla marina ATCC 23134</name>
    <dbReference type="NCBI Taxonomy" id="313606"/>
    <lineage>
        <taxon>Bacteria</taxon>
        <taxon>Pseudomonadati</taxon>
        <taxon>Bacteroidota</taxon>
        <taxon>Cytophagia</taxon>
        <taxon>Cytophagales</taxon>
        <taxon>Microscillaceae</taxon>
        <taxon>Microscilla</taxon>
    </lineage>
</organism>
<comment type="cofactor">
    <cofactor evidence="1">
        <name>Fe(2+)</name>
        <dbReference type="ChEBI" id="CHEBI:29033"/>
    </cofactor>
</comment>
<dbReference type="AlphaFoldDB" id="A1ZVB0"/>
<reference evidence="5 6" key="1">
    <citation type="submission" date="2007-01" db="EMBL/GenBank/DDBJ databases">
        <authorList>
            <person name="Haygood M."/>
            <person name="Podell S."/>
            <person name="Anderson C."/>
            <person name="Hopkinson B."/>
            <person name="Roe K."/>
            <person name="Barbeau K."/>
            <person name="Gaasterland T."/>
            <person name="Ferriera S."/>
            <person name="Johnson J."/>
            <person name="Kravitz S."/>
            <person name="Beeson K."/>
            <person name="Sutton G."/>
            <person name="Rogers Y.-H."/>
            <person name="Friedman R."/>
            <person name="Frazier M."/>
            <person name="Venter J.C."/>
        </authorList>
    </citation>
    <scope>NUCLEOTIDE SEQUENCE [LARGE SCALE GENOMIC DNA]</scope>
    <source>
        <strain evidence="5 6">ATCC 23134</strain>
    </source>
</reference>
<sequence length="210" mass="24544">MKDATLYSTLSWQDQLSNQGYCYLPNQTDAQLDEILNVLGQVIQETDVIADAKSPNLVTSDQALDFHTDNHLARYIVWYCQQPAPKGGMSLLCDAELVYAQLNEEEKNLLSKIHVYEHKVFPENRNSNPIVRETGGQRKFYYSFWLARKKYREMPVFKHWCNLIKATPAIKIHLKQHDTLVIDNHRMFHGRTAIEGNRFLKRYWLSLNAE</sequence>
<keyword evidence="6" id="KW-1185">Reference proteome</keyword>
<proteinExistence type="predicted"/>
<gene>
    <name evidence="5" type="ORF">M23134_07259</name>
</gene>
<dbReference type="Gene3D" id="3.60.130.10">
    <property type="entry name" value="Clavaminate synthase-like"/>
    <property type="match status" value="1"/>
</dbReference>
<name>A1ZVB0_MICM2</name>
<dbReference type="eggNOG" id="ENOG5033A7J">
    <property type="taxonomic scope" value="Bacteria"/>
</dbReference>
<dbReference type="EMBL" id="AAWS01000045">
    <property type="protein sequence ID" value="EAY25608.1"/>
    <property type="molecule type" value="Genomic_DNA"/>
</dbReference>
<keyword evidence="2" id="KW-0560">Oxidoreductase</keyword>
<evidence type="ECO:0000256" key="1">
    <source>
        <dbReference type="ARBA" id="ARBA00001954"/>
    </source>
</evidence>
<evidence type="ECO:0000256" key="2">
    <source>
        <dbReference type="ARBA" id="ARBA00023002"/>
    </source>
</evidence>
<dbReference type="InterPro" id="IPR042098">
    <property type="entry name" value="TauD-like_sf"/>
</dbReference>
<evidence type="ECO:0000313" key="5">
    <source>
        <dbReference type="EMBL" id="EAY25608.1"/>
    </source>
</evidence>
<protein>
    <recommendedName>
        <fullName evidence="4">TauD/TfdA-like domain-containing protein</fullName>
    </recommendedName>
</protein>
<dbReference type="GO" id="GO:0017000">
    <property type="term" value="P:antibiotic biosynthetic process"/>
    <property type="evidence" value="ECO:0007669"/>
    <property type="project" value="UniProtKB-KW"/>
</dbReference>